<keyword evidence="3" id="KW-1185">Reference proteome</keyword>
<sequence length="101" mass="11183">MAPTLVQSVRCSKKPSVGPVTIQKSMSVGNSVGGVGGVGIGSVVVEVAQHKCSNEMSRIAIYLRFYKDKMLQQQQQRKQKQFKTKNKIKHKISKDSFQKSS</sequence>
<gene>
    <name evidence="2" type="ORF">OCTVUL_1B003435</name>
</gene>
<feature type="compositionally biased region" description="Basic residues" evidence="1">
    <location>
        <begin position="77"/>
        <end position="92"/>
    </location>
</feature>
<feature type="region of interest" description="Disordered" evidence="1">
    <location>
        <begin position="74"/>
        <end position="101"/>
    </location>
</feature>
<dbReference type="EMBL" id="OX597816">
    <property type="protein sequence ID" value="CAI9719058.1"/>
    <property type="molecule type" value="Genomic_DNA"/>
</dbReference>
<organism evidence="2 3">
    <name type="scientific">Octopus vulgaris</name>
    <name type="common">Common octopus</name>
    <dbReference type="NCBI Taxonomy" id="6645"/>
    <lineage>
        <taxon>Eukaryota</taxon>
        <taxon>Metazoa</taxon>
        <taxon>Spiralia</taxon>
        <taxon>Lophotrochozoa</taxon>
        <taxon>Mollusca</taxon>
        <taxon>Cephalopoda</taxon>
        <taxon>Coleoidea</taxon>
        <taxon>Octopodiformes</taxon>
        <taxon>Octopoda</taxon>
        <taxon>Incirrata</taxon>
        <taxon>Octopodidae</taxon>
        <taxon>Octopus</taxon>
    </lineage>
</organism>
<accession>A0AA36AMV8</accession>
<evidence type="ECO:0000313" key="3">
    <source>
        <dbReference type="Proteomes" id="UP001162480"/>
    </source>
</evidence>
<evidence type="ECO:0000313" key="2">
    <source>
        <dbReference type="EMBL" id="CAI9719058.1"/>
    </source>
</evidence>
<dbReference type="Proteomes" id="UP001162480">
    <property type="component" value="Chromosome 3"/>
</dbReference>
<dbReference type="AlphaFoldDB" id="A0AA36AMV8"/>
<proteinExistence type="predicted"/>
<reference evidence="2" key="1">
    <citation type="submission" date="2023-08" db="EMBL/GenBank/DDBJ databases">
        <authorList>
            <person name="Alioto T."/>
            <person name="Alioto T."/>
            <person name="Gomez Garrido J."/>
        </authorList>
    </citation>
    <scope>NUCLEOTIDE SEQUENCE</scope>
</reference>
<name>A0AA36AMV8_OCTVU</name>
<evidence type="ECO:0000256" key="1">
    <source>
        <dbReference type="SAM" id="MobiDB-lite"/>
    </source>
</evidence>
<protein>
    <submittedName>
        <fullName evidence="2">Uncharacterized protein</fullName>
    </submittedName>
</protein>